<feature type="region of interest" description="Disordered" evidence="3">
    <location>
        <begin position="298"/>
        <end position="366"/>
    </location>
</feature>
<dbReference type="PANTHER" id="PTHR46363">
    <property type="entry name" value="DEOXYRIBONUCLEASE TATDN2-RELATED"/>
    <property type="match status" value="1"/>
</dbReference>
<dbReference type="Gene3D" id="4.10.60.10">
    <property type="entry name" value="Zinc finger, CCHC-type"/>
    <property type="match status" value="2"/>
</dbReference>
<dbReference type="AlphaFoldDB" id="A0A1S3HX84"/>
<dbReference type="GO" id="GO:0008270">
    <property type="term" value="F:zinc ion binding"/>
    <property type="evidence" value="ECO:0007669"/>
    <property type="project" value="UniProtKB-KW"/>
</dbReference>
<feature type="compositionally biased region" description="Low complexity" evidence="3">
    <location>
        <begin position="134"/>
        <end position="148"/>
    </location>
</feature>
<feature type="region of interest" description="Disordered" evidence="3">
    <location>
        <begin position="131"/>
        <end position="176"/>
    </location>
</feature>
<evidence type="ECO:0000256" key="3">
    <source>
        <dbReference type="SAM" id="MobiDB-lite"/>
    </source>
</evidence>
<evidence type="ECO:0000259" key="4">
    <source>
        <dbReference type="PROSITE" id="PS50158"/>
    </source>
</evidence>
<feature type="compositionally biased region" description="Polar residues" evidence="3">
    <location>
        <begin position="149"/>
        <end position="176"/>
    </location>
</feature>
<comment type="similarity">
    <text evidence="1">Belongs to the metallo-dependent hydrolases superfamily. TatD-type hydrolase family.</text>
</comment>
<dbReference type="InterPro" id="IPR001878">
    <property type="entry name" value="Znf_CCHC"/>
</dbReference>
<dbReference type="SUPFAM" id="SSF51556">
    <property type="entry name" value="Metallo-dependent hydrolases"/>
    <property type="match status" value="1"/>
</dbReference>
<feature type="domain" description="CCHC-type" evidence="4">
    <location>
        <begin position="258"/>
        <end position="273"/>
    </location>
</feature>
<name>A0A1S3HX84_LINAN</name>
<dbReference type="Gene3D" id="3.20.20.140">
    <property type="entry name" value="Metal-dependent hydrolases"/>
    <property type="match status" value="1"/>
</dbReference>
<dbReference type="SUPFAM" id="SSF57756">
    <property type="entry name" value="Retrovirus zinc finger-like domains"/>
    <property type="match status" value="1"/>
</dbReference>
<dbReference type="RefSeq" id="XP_013389674.1">
    <property type="nucleotide sequence ID" value="XM_013534220.1"/>
</dbReference>
<dbReference type="Proteomes" id="UP000085678">
    <property type="component" value="Unplaced"/>
</dbReference>
<dbReference type="SMART" id="SM00343">
    <property type="entry name" value="ZnF_C2HC"/>
    <property type="match status" value="2"/>
</dbReference>
<dbReference type="GO" id="GO:0016788">
    <property type="term" value="F:hydrolase activity, acting on ester bonds"/>
    <property type="evidence" value="ECO:0007669"/>
    <property type="project" value="InterPro"/>
</dbReference>
<dbReference type="KEGG" id="lak:106158303"/>
<dbReference type="GeneID" id="106158303"/>
<dbReference type="GO" id="GO:0003676">
    <property type="term" value="F:nucleic acid binding"/>
    <property type="evidence" value="ECO:0007669"/>
    <property type="project" value="InterPro"/>
</dbReference>
<dbReference type="PROSITE" id="PS50158">
    <property type="entry name" value="ZF_CCHC"/>
    <property type="match status" value="2"/>
</dbReference>
<reference evidence="6" key="2">
    <citation type="submission" date="2025-08" db="UniProtKB">
        <authorList>
            <consortium name="RefSeq"/>
        </authorList>
    </citation>
    <scope>IDENTIFICATION</scope>
</reference>
<keyword evidence="5" id="KW-1185">Reference proteome</keyword>
<keyword evidence="2" id="KW-0863">Zinc-finger</keyword>
<organism evidence="5 6">
    <name type="scientific">Lingula anatina</name>
    <name type="common">Brachiopod</name>
    <name type="synonym">Lingula unguis</name>
    <dbReference type="NCBI Taxonomy" id="7574"/>
    <lineage>
        <taxon>Eukaryota</taxon>
        <taxon>Metazoa</taxon>
        <taxon>Spiralia</taxon>
        <taxon>Lophotrochozoa</taxon>
        <taxon>Brachiopoda</taxon>
        <taxon>Linguliformea</taxon>
        <taxon>Lingulata</taxon>
        <taxon>Lingulida</taxon>
        <taxon>Linguloidea</taxon>
        <taxon>Lingulidae</taxon>
        <taxon>Lingula</taxon>
    </lineage>
</organism>
<dbReference type="InParanoid" id="A0A1S3HX84"/>
<proteinExistence type="inferred from homology"/>
<dbReference type="PANTHER" id="PTHR46363:SF1">
    <property type="entry name" value="DEOXYRIBONUCLEASE TATDN2-RELATED"/>
    <property type="match status" value="1"/>
</dbReference>
<dbReference type="InterPro" id="IPR036875">
    <property type="entry name" value="Znf_CCHC_sf"/>
</dbReference>
<evidence type="ECO:0000313" key="5">
    <source>
        <dbReference type="Proteomes" id="UP000085678"/>
    </source>
</evidence>
<protein>
    <submittedName>
        <fullName evidence="6">Uncharacterized protein LOC106158303</fullName>
    </submittedName>
</protein>
<dbReference type="Pfam" id="PF00098">
    <property type="entry name" value="zf-CCHC"/>
    <property type="match status" value="2"/>
</dbReference>
<dbReference type="InterPro" id="IPR032466">
    <property type="entry name" value="Metal_Hydrolase"/>
</dbReference>
<feature type="compositionally biased region" description="Basic and acidic residues" evidence="3">
    <location>
        <begin position="303"/>
        <end position="327"/>
    </location>
</feature>
<dbReference type="InterPro" id="IPR001130">
    <property type="entry name" value="TatD-like"/>
</dbReference>
<evidence type="ECO:0000256" key="2">
    <source>
        <dbReference type="PROSITE-ProRule" id="PRU00047"/>
    </source>
</evidence>
<feature type="region of interest" description="Disordered" evidence="3">
    <location>
        <begin position="197"/>
        <end position="253"/>
    </location>
</feature>
<accession>A0A1S3HX84</accession>
<dbReference type="CDD" id="cd01310">
    <property type="entry name" value="TatD_DNAse"/>
    <property type="match status" value="1"/>
</dbReference>
<evidence type="ECO:0000313" key="6">
    <source>
        <dbReference type="RefSeq" id="XP_013389674.1"/>
    </source>
</evidence>
<keyword evidence="2" id="KW-0862">Zinc</keyword>
<keyword evidence="2" id="KW-0479">Metal-binding</keyword>
<gene>
    <name evidence="6" type="primary">LOC106158303</name>
</gene>
<sequence length="800" mass="89435">MEEQKWLNLIKPIQEACKEKRLHPSRELVNVIASRPMALQGDAEALLLKQVALSRERDAEAWRKDCAKGLLAVGFQSCSWVCEHVARVATPRKGKGTREAWHATYRDFRLQEDPTMEHRKDTVTLSTVVRGSPEAAVRGESEESGSVSDSILRTPTESMEVDTPSSPVRKSPRATLTSWGSEMDLCEKITYAEAVKKPSPSGVVVTQSRDKSSKTGGSYQPRPKSRVWLVKKTKDSTTRQDAPPKGPSKFTKKDEEKRCFRCKKVGHVARKCPTLSEEERCFRCSELGHIVKDCPLSRKAAKDRKEVSKARRDDSRGSSSGRRDDSRGSSSYKPATSGLEELGTWAHAKRSRQSSSSSHGGVTSAVATGISAPSPDLCPIFGCNSQLTEKHAWNKHIPPVFHPVFDGKGMEKRRFLALNLLATQLFGMNANMDRLCQACDVMDQGDREIAPSRKEGVDSFIHGLGLSGEYALRVGSLLLWKPLLSLIAKLWPSDLEAYRNTCSIEEEEELSIPKPPVGYDSHCHVDRVRQHLELPTTAGLREVIEAKQVDDKEITVSGATVIFCDPATYPSAEEVASLKAEGAVVSVGWHPRHEFDPEGWAKFEQTVSNPEVSVLGEIGVDYTTSSWQWEAQFEVLERALTLLREDQVLVLHCRGPKDDSAGDLVWRHVLNILRLAENVKSDQLIHCHCFTGSRRMVEKWVQYFPNTYFGATAIFRTYTDTSRSRRAIEMLQWMPAGRLLLETDAPYFGFPTRSKSTPAFLGKVAEVVAKIRGCDWEDILKITEENGRRLYLDRLGPSVE</sequence>
<dbReference type="OrthoDB" id="6108553at2759"/>
<evidence type="ECO:0000256" key="1">
    <source>
        <dbReference type="ARBA" id="ARBA00009275"/>
    </source>
</evidence>
<feature type="domain" description="CCHC-type" evidence="4">
    <location>
        <begin position="280"/>
        <end position="295"/>
    </location>
</feature>
<dbReference type="Pfam" id="PF01026">
    <property type="entry name" value="TatD_DNase"/>
    <property type="match status" value="1"/>
</dbReference>
<reference evidence="6" key="1">
    <citation type="journal article" date="2015" name="Nat. Commun.">
        <title>The Lingula genome provides insights into brachiopod evolution and the origin of phosphate biomineralization.</title>
        <authorList>
            <person name="Luo Y.J."/>
            <person name="Takeuchi T."/>
            <person name="Koyanagi R."/>
            <person name="Yamada L."/>
            <person name="Kanda M."/>
            <person name="Khalturina M."/>
            <person name="Fujie M."/>
            <person name="Yamasaki S.I."/>
            <person name="Endo K."/>
            <person name="Satoh N."/>
        </authorList>
    </citation>
    <scope>NUCLEOTIDE SEQUENCE</scope>
</reference>